<keyword evidence="4" id="KW-0472">Membrane</keyword>
<dbReference type="GO" id="GO:0071765">
    <property type="term" value="P:nuclear inner membrane organization"/>
    <property type="evidence" value="ECO:0007669"/>
    <property type="project" value="InterPro"/>
</dbReference>
<dbReference type="GO" id="GO:0044732">
    <property type="term" value="C:mitotic spindle pole body"/>
    <property type="evidence" value="ECO:0007669"/>
    <property type="project" value="TreeGrafter"/>
</dbReference>
<dbReference type="OrthoDB" id="5966927at2759"/>
<dbReference type="Pfam" id="PF09779">
    <property type="entry name" value="Ima1_N"/>
    <property type="match status" value="1"/>
</dbReference>
<keyword evidence="2" id="KW-0812">Transmembrane</keyword>
<organism evidence="8 9">
    <name type="scientific">Saitozyma podzolica</name>
    <dbReference type="NCBI Taxonomy" id="1890683"/>
    <lineage>
        <taxon>Eukaryota</taxon>
        <taxon>Fungi</taxon>
        <taxon>Dikarya</taxon>
        <taxon>Basidiomycota</taxon>
        <taxon>Agaricomycotina</taxon>
        <taxon>Tremellomycetes</taxon>
        <taxon>Tremellales</taxon>
        <taxon>Trimorphomycetaceae</taxon>
        <taxon>Saitozyma</taxon>
    </lineage>
</organism>
<comment type="subcellular location">
    <subcellularLocation>
        <location evidence="1">Nucleus inner membrane</location>
        <topology evidence="1">Multi-pass membrane protein</topology>
    </subcellularLocation>
</comment>
<feature type="domain" description="Ima1 N-terminal" evidence="7">
    <location>
        <begin position="40"/>
        <end position="160"/>
    </location>
</feature>
<dbReference type="AlphaFoldDB" id="A0A427Y2D2"/>
<dbReference type="InterPro" id="IPR042321">
    <property type="entry name" value="Ima1"/>
</dbReference>
<evidence type="ECO:0000313" key="8">
    <source>
        <dbReference type="EMBL" id="RSH85240.1"/>
    </source>
</evidence>
<dbReference type="GO" id="GO:0034992">
    <property type="term" value="C:microtubule organizing center attachment site"/>
    <property type="evidence" value="ECO:0007669"/>
    <property type="project" value="TreeGrafter"/>
</dbReference>
<evidence type="ECO:0000256" key="4">
    <source>
        <dbReference type="ARBA" id="ARBA00023136"/>
    </source>
</evidence>
<comment type="caution">
    <text evidence="8">The sequence shown here is derived from an EMBL/GenBank/DDBJ whole genome shotgun (WGS) entry which is preliminary data.</text>
</comment>
<evidence type="ECO:0000256" key="2">
    <source>
        <dbReference type="ARBA" id="ARBA00022692"/>
    </source>
</evidence>
<dbReference type="GO" id="GO:0005637">
    <property type="term" value="C:nuclear inner membrane"/>
    <property type="evidence" value="ECO:0007669"/>
    <property type="project" value="UniProtKB-SubCell"/>
</dbReference>
<keyword evidence="5" id="KW-0539">Nucleus</keyword>
<name>A0A427Y2D2_9TREE</name>
<accession>A0A427Y2D2</accession>
<gene>
    <name evidence="8" type="ORF">EHS25_005047</name>
</gene>
<dbReference type="EMBL" id="RSCD01000021">
    <property type="protein sequence ID" value="RSH85240.1"/>
    <property type="molecule type" value="Genomic_DNA"/>
</dbReference>
<evidence type="ECO:0000256" key="5">
    <source>
        <dbReference type="ARBA" id="ARBA00023242"/>
    </source>
</evidence>
<dbReference type="Proteomes" id="UP000279259">
    <property type="component" value="Unassembled WGS sequence"/>
</dbReference>
<evidence type="ECO:0000256" key="3">
    <source>
        <dbReference type="ARBA" id="ARBA00022989"/>
    </source>
</evidence>
<evidence type="ECO:0000256" key="1">
    <source>
        <dbReference type="ARBA" id="ARBA00004473"/>
    </source>
</evidence>
<proteinExistence type="predicted"/>
<evidence type="ECO:0000259" key="7">
    <source>
        <dbReference type="Pfam" id="PF09779"/>
    </source>
</evidence>
<keyword evidence="9" id="KW-1185">Reference proteome</keyword>
<dbReference type="GO" id="GO:0034506">
    <property type="term" value="C:chromosome, centromeric core domain"/>
    <property type="evidence" value="ECO:0007669"/>
    <property type="project" value="TreeGrafter"/>
</dbReference>
<feature type="compositionally biased region" description="Polar residues" evidence="6">
    <location>
        <begin position="274"/>
        <end position="307"/>
    </location>
</feature>
<dbReference type="STRING" id="1890683.A0A427Y2D2"/>
<sequence>MPLLRSSTRPQAVECFFCLSPSLLPPPPLASSSDRKGKSKVASVGTKWNWQCERCGCWNIRDQSGQMISDLPAMHSTSLNSRSFSLRAKPSNSHLPSTSSASPFCHSCLANQTLIMNMLANYLPDDDDPSFPGLYASLPSYLAKLHSRYPPVCPNCQPAVDSALRKADHRAQVEAWGSALRRGASRADEVESAPGWAEVLVWRRNMLLIMALRIAVSVVLWRDSQSLAPPSSSHMLLRFSFATEVALLLHALLSIRITQPVRLKLVRPVQMATIPSSSPQATNGHPNTAHVSAPDQTTQLSPTSTNPMFGRPSLPSPTPQPATLYEPMDWEPSPHTALSNGGYTGRPPRWEPDKDDSPPLHKADWDGFGVGRQRMFPQRHELEETGLESLLAGWGLGAAAADAGTSNTAPRLQARTRRGLVLDERLLQSVKICLACVRFFGALIAMMTAINRGDPYILNAASIPVLGMELVTSCLDLVMSATDPCHPDHDLSIISFGKISVFAIRTIALFVDLTATPCTHNSPACRSDGTSLVLGQVQRP</sequence>
<evidence type="ECO:0000313" key="9">
    <source>
        <dbReference type="Proteomes" id="UP000279259"/>
    </source>
</evidence>
<keyword evidence="3" id="KW-1133">Transmembrane helix</keyword>
<feature type="compositionally biased region" description="Basic and acidic residues" evidence="6">
    <location>
        <begin position="348"/>
        <end position="360"/>
    </location>
</feature>
<protein>
    <recommendedName>
        <fullName evidence="7">Ima1 N-terminal domain-containing protein</fullName>
    </recommendedName>
</protein>
<dbReference type="InterPro" id="IPR018617">
    <property type="entry name" value="Ima1_N"/>
</dbReference>
<feature type="region of interest" description="Disordered" evidence="6">
    <location>
        <begin position="274"/>
        <end position="320"/>
    </location>
</feature>
<feature type="region of interest" description="Disordered" evidence="6">
    <location>
        <begin position="332"/>
        <end position="360"/>
    </location>
</feature>
<evidence type="ECO:0000256" key="6">
    <source>
        <dbReference type="SAM" id="MobiDB-lite"/>
    </source>
</evidence>
<dbReference type="PANTHER" id="PTHR28538">
    <property type="entry name" value="INTEGRAL INNER NUCLEAR MEMBRANE PROTEIN IMA1"/>
    <property type="match status" value="1"/>
</dbReference>
<reference evidence="8 9" key="1">
    <citation type="submission" date="2018-11" db="EMBL/GenBank/DDBJ databases">
        <title>Genome sequence of Saitozyma podzolica DSM 27192.</title>
        <authorList>
            <person name="Aliyu H."/>
            <person name="Gorte O."/>
            <person name="Ochsenreither K."/>
        </authorList>
    </citation>
    <scope>NUCLEOTIDE SEQUENCE [LARGE SCALE GENOMIC DNA]</scope>
    <source>
        <strain evidence="8 9">DSM 27192</strain>
    </source>
</reference>
<dbReference type="PANTHER" id="PTHR28538:SF1">
    <property type="entry name" value="INTEGRAL INNER NUCLEAR MEMBRANE PROTEIN IMA1"/>
    <property type="match status" value="1"/>
</dbReference>